<evidence type="ECO:0000313" key="5">
    <source>
        <dbReference type="Proteomes" id="UP000799767"/>
    </source>
</evidence>
<protein>
    <submittedName>
        <fullName evidence="4">Uncharacterized protein</fullName>
    </submittedName>
</protein>
<dbReference type="SUPFAM" id="SSF51412">
    <property type="entry name" value="Inosine monophosphate dehydrogenase (IMPDH)"/>
    <property type="match status" value="1"/>
</dbReference>
<dbReference type="EMBL" id="MU001631">
    <property type="protein sequence ID" value="KAF2486986.1"/>
    <property type="molecule type" value="Genomic_DNA"/>
</dbReference>
<dbReference type="PANTHER" id="PTHR32332:SF28">
    <property type="entry name" value="DIOXYGENASE FAMILY OXIDOREDUCTASE, PUTATIVE (AFU_ORTHOLOGUE AFUA_5G09600)-RELATED"/>
    <property type="match status" value="1"/>
</dbReference>
<keyword evidence="5" id="KW-1185">Reference proteome</keyword>
<dbReference type="PANTHER" id="PTHR32332">
    <property type="entry name" value="2-NITROPROPANE DIOXYGENASE"/>
    <property type="match status" value="1"/>
</dbReference>
<dbReference type="GeneID" id="54473150"/>
<dbReference type="Proteomes" id="UP000799767">
    <property type="component" value="Unassembled WGS sequence"/>
</dbReference>
<dbReference type="OrthoDB" id="412383at2759"/>
<evidence type="ECO:0000256" key="1">
    <source>
        <dbReference type="ARBA" id="ARBA00022630"/>
    </source>
</evidence>
<dbReference type="GO" id="GO:0018580">
    <property type="term" value="F:nitronate monooxygenase activity"/>
    <property type="evidence" value="ECO:0007669"/>
    <property type="project" value="InterPro"/>
</dbReference>
<sequence>MPFDTALTRALGIRVPVVQGGMQWVGYAELASAVSNAGGLGILTSLTQPTPEDLRKEIRKTRQLTKKPFGVNLTVLPTINPPPYAEYAQVILDEKIKIVETAGLVKDFVPKFKAAGITVLHKCTTIRHSLSAVKMGVDFISIDGFECAGHVGEHDIPNFVLLNRAREALGNTPFIASGGMANGHSLAAAISLGACGINMGTRFMCTVEAPIHNNIKESIVKASEDDTDLLMRRWTNTARYFRNSVTQAAGKIEKESKTGKFEEIAEYVSGKRGRQVFLNGDPDYGVWTAGICIGLIHDIPTCDELLKRIEREAKENLERQVSMWKDDARL</sequence>
<keyword evidence="2" id="KW-0288">FMN</keyword>
<name>A0A6A6Q4V8_9PEZI</name>
<reference evidence="4" key="1">
    <citation type="journal article" date="2020" name="Stud. Mycol.">
        <title>101 Dothideomycetes genomes: a test case for predicting lifestyles and emergence of pathogens.</title>
        <authorList>
            <person name="Haridas S."/>
            <person name="Albert R."/>
            <person name="Binder M."/>
            <person name="Bloem J."/>
            <person name="Labutti K."/>
            <person name="Salamov A."/>
            <person name="Andreopoulos B."/>
            <person name="Baker S."/>
            <person name="Barry K."/>
            <person name="Bills G."/>
            <person name="Bluhm B."/>
            <person name="Cannon C."/>
            <person name="Castanera R."/>
            <person name="Culley D."/>
            <person name="Daum C."/>
            <person name="Ezra D."/>
            <person name="Gonzalez J."/>
            <person name="Henrissat B."/>
            <person name="Kuo A."/>
            <person name="Liang C."/>
            <person name="Lipzen A."/>
            <person name="Lutzoni F."/>
            <person name="Magnuson J."/>
            <person name="Mondo S."/>
            <person name="Nolan M."/>
            <person name="Ohm R."/>
            <person name="Pangilinan J."/>
            <person name="Park H.-J."/>
            <person name="Ramirez L."/>
            <person name="Alfaro M."/>
            <person name="Sun H."/>
            <person name="Tritt A."/>
            <person name="Yoshinaga Y."/>
            <person name="Zwiers L.-H."/>
            <person name="Turgeon B."/>
            <person name="Goodwin S."/>
            <person name="Spatafora J."/>
            <person name="Crous P."/>
            <person name="Grigoriev I."/>
        </authorList>
    </citation>
    <scope>NUCLEOTIDE SEQUENCE</scope>
    <source>
        <strain evidence="4">CBS 113389</strain>
    </source>
</reference>
<dbReference type="AlphaFoldDB" id="A0A6A6Q4V8"/>
<organism evidence="4 5">
    <name type="scientific">Neohortaea acidophila</name>
    <dbReference type="NCBI Taxonomy" id="245834"/>
    <lineage>
        <taxon>Eukaryota</taxon>
        <taxon>Fungi</taxon>
        <taxon>Dikarya</taxon>
        <taxon>Ascomycota</taxon>
        <taxon>Pezizomycotina</taxon>
        <taxon>Dothideomycetes</taxon>
        <taxon>Dothideomycetidae</taxon>
        <taxon>Mycosphaerellales</taxon>
        <taxon>Teratosphaeriaceae</taxon>
        <taxon>Neohortaea</taxon>
    </lineage>
</organism>
<keyword evidence="1" id="KW-0285">Flavoprotein</keyword>
<dbReference type="Gene3D" id="3.20.20.70">
    <property type="entry name" value="Aldolase class I"/>
    <property type="match status" value="1"/>
</dbReference>
<dbReference type="Pfam" id="PF03060">
    <property type="entry name" value="NMO"/>
    <property type="match status" value="1"/>
</dbReference>
<gene>
    <name evidence="4" type="ORF">BDY17DRAFT_288108</name>
</gene>
<evidence type="ECO:0000313" key="4">
    <source>
        <dbReference type="EMBL" id="KAF2486986.1"/>
    </source>
</evidence>
<dbReference type="RefSeq" id="XP_033593555.1">
    <property type="nucleotide sequence ID" value="XM_033732148.1"/>
</dbReference>
<accession>A0A6A6Q4V8</accession>
<proteinExistence type="predicted"/>
<evidence type="ECO:0000256" key="2">
    <source>
        <dbReference type="ARBA" id="ARBA00022643"/>
    </source>
</evidence>
<dbReference type="InterPro" id="IPR013785">
    <property type="entry name" value="Aldolase_TIM"/>
</dbReference>
<dbReference type="InterPro" id="IPR004136">
    <property type="entry name" value="NMO"/>
</dbReference>
<evidence type="ECO:0000256" key="3">
    <source>
        <dbReference type="ARBA" id="ARBA00023002"/>
    </source>
</evidence>
<dbReference type="CDD" id="cd04730">
    <property type="entry name" value="NPD_like"/>
    <property type="match status" value="1"/>
</dbReference>
<keyword evidence="3" id="KW-0560">Oxidoreductase</keyword>